<evidence type="ECO:0000256" key="1">
    <source>
        <dbReference type="SAM" id="Phobius"/>
    </source>
</evidence>
<keyword evidence="1" id="KW-0472">Membrane</keyword>
<proteinExistence type="predicted"/>
<dbReference type="EMBL" id="CAACYI010000001">
    <property type="protein sequence ID" value="VFB16082.1"/>
    <property type="molecule type" value="Genomic_DNA"/>
</dbReference>
<dbReference type="Proteomes" id="UP000377798">
    <property type="component" value="Unassembled WGS sequence"/>
</dbReference>
<gene>
    <name evidence="2" type="ORF">NCTC13150_00598</name>
</gene>
<keyword evidence="1" id="KW-0812">Transmembrane</keyword>
<dbReference type="AlphaFoldDB" id="A0A8H2M3U3"/>
<organism evidence="2 3">
    <name type="scientific">Urinicoccus massiliensis</name>
    <dbReference type="NCBI Taxonomy" id="1723382"/>
    <lineage>
        <taxon>Bacteria</taxon>
        <taxon>Bacillati</taxon>
        <taxon>Bacillota</taxon>
        <taxon>Tissierellia</taxon>
        <taxon>Tissierellales</taxon>
        <taxon>Peptoniphilaceae</taxon>
        <taxon>Urinicoccus</taxon>
    </lineage>
</organism>
<dbReference type="RefSeq" id="WP_131748572.1">
    <property type="nucleotide sequence ID" value="NZ_CAACYI010000001.1"/>
</dbReference>
<evidence type="ECO:0000313" key="2">
    <source>
        <dbReference type="EMBL" id="VFB16082.1"/>
    </source>
</evidence>
<accession>A0A8H2M3U3</accession>
<evidence type="ECO:0008006" key="4">
    <source>
        <dbReference type="Google" id="ProtNLM"/>
    </source>
</evidence>
<keyword evidence="1" id="KW-1133">Transmembrane helix</keyword>
<reference evidence="2 3" key="1">
    <citation type="submission" date="2019-02" db="EMBL/GenBank/DDBJ databases">
        <authorList>
            <consortium name="Pathogen Informatics"/>
        </authorList>
    </citation>
    <scope>NUCLEOTIDE SEQUENCE [LARGE SCALE GENOMIC DNA]</scope>
    <source>
        <strain evidence="2 3">3012STDY7089603</strain>
    </source>
</reference>
<keyword evidence="3" id="KW-1185">Reference proteome</keyword>
<evidence type="ECO:0000313" key="3">
    <source>
        <dbReference type="Proteomes" id="UP000377798"/>
    </source>
</evidence>
<sequence length="133" mass="15673">MDRFKKFIKSRYGMDSLNKFLILASLVLSIFQGLAASYDKVKLAGFLSTFAISFFVFFAYRALSGNMALRRLENEKFRKISWPLRKNLRKKPRDKKYAYFTCPNCHKSLRAPKNLGKIRVTCKECHRQFEVRT</sequence>
<protein>
    <recommendedName>
        <fullName evidence="4">Zn-finger containing protein</fullName>
    </recommendedName>
</protein>
<comment type="caution">
    <text evidence="2">The sequence shown here is derived from an EMBL/GenBank/DDBJ whole genome shotgun (WGS) entry which is preliminary data.</text>
</comment>
<feature type="transmembrane region" description="Helical" evidence="1">
    <location>
        <begin position="45"/>
        <end position="63"/>
    </location>
</feature>
<name>A0A8H2M3U3_9FIRM</name>